<dbReference type="InterPro" id="IPR050186">
    <property type="entry name" value="TPT_transporter"/>
</dbReference>
<evidence type="ECO:0000256" key="5">
    <source>
        <dbReference type="SAM" id="Phobius"/>
    </source>
</evidence>
<evidence type="ECO:0000313" key="7">
    <source>
        <dbReference type="Proteomes" id="UP000030745"/>
    </source>
</evidence>
<dbReference type="STRING" id="695850.A0A067CM87"/>
<dbReference type="RefSeq" id="XP_012201763.1">
    <property type="nucleotide sequence ID" value="XM_012346373.1"/>
</dbReference>
<accession>A0A067CM87</accession>
<evidence type="ECO:0000256" key="2">
    <source>
        <dbReference type="ARBA" id="ARBA00022692"/>
    </source>
</evidence>
<evidence type="ECO:0000313" key="6">
    <source>
        <dbReference type="EMBL" id="KDO27641.1"/>
    </source>
</evidence>
<evidence type="ECO:0000256" key="1">
    <source>
        <dbReference type="ARBA" id="ARBA00004141"/>
    </source>
</evidence>
<evidence type="ECO:0000256" key="3">
    <source>
        <dbReference type="ARBA" id="ARBA00022989"/>
    </source>
</evidence>
<dbReference type="PANTHER" id="PTHR11132">
    <property type="entry name" value="SOLUTE CARRIER FAMILY 35"/>
    <property type="match status" value="1"/>
</dbReference>
<dbReference type="AlphaFoldDB" id="A0A067CM87"/>
<name>A0A067CM87_SAPPC</name>
<feature type="transmembrane region" description="Helical" evidence="5">
    <location>
        <begin position="217"/>
        <end position="237"/>
    </location>
</feature>
<dbReference type="Proteomes" id="UP000030745">
    <property type="component" value="Unassembled WGS sequence"/>
</dbReference>
<keyword evidence="4 5" id="KW-0472">Membrane</keyword>
<protein>
    <recommendedName>
        <fullName evidence="8">Sugar phosphate transporter domain-containing protein</fullName>
    </recommendedName>
</protein>
<organism evidence="6 7">
    <name type="scientific">Saprolegnia parasitica (strain CBS 223.65)</name>
    <dbReference type="NCBI Taxonomy" id="695850"/>
    <lineage>
        <taxon>Eukaryota</taxon>
        <taxon>Sar</taxon>
        <taxon>Stramenopiles</taxon>
        <taxon>Oomycota</taxon>
        <taxon>Saprolegniomycetes</taxon>
        <taxon>Saprolegniales</taxon>
        <taxon>Saprolegniaceae</taxon>
        <taxon>Saprolegnia</taxon>
    </lineage>
</organism>
<dbReference type="OrthoDB" id="417037at2759"/>
<evidence type="ECO:0008006" key="8">
    <source>
        <dbReference type="Google" id="ProtNLM"/>
    </source>
</evidence>
<dbReference type="KEGG" id="spar:SPRG_06912"/>
<proteinExistence type="predicted"/>
<feature type="transmembrane region" description="Helical" evidence="5">
    <location>
        <begin position="184"/>
        <end position="205"/>
    </location>
</feature>
<dbReference type="OMA" id="GWKDPTM"/>
<gene>
    <name evidence="6" type="ORF">SPRG_06912</name>
</gene>
<dbReference type="VEuPathDB" id="FungiDB:SPRG_06912"/>
<keyword evidence="3 5" id="KW-1133">Transmembrane helix</keyword>
<sequence>MHRVRRLVAALWPCALYLVCSMSMNVLTKTILTSYGWRAVLSLAALQHVFTVSVLLLLHATRVLPLAVATLTWRVWLYEVAPLATLQSVNTTTAFVCMRLVNMPMYLVLRRLTTLKVLFMEIVVLKKVIPDAMKAALLVTALGSLLAGYHDASSDLPGYVLVVAQNCMTAASLVLSKQSTLSPLLVVWTNSVVGACLLTPLALAYEASTVHAFASTLAHPLSFASLFLLMSSVCLLYQVAIQLCTTKTSALATSVTGNIKDLASTGLGFLFFHDAVTDAWHVLGVGISFLGAYAFSFLKYQLLFDQKSPYATPLHVWWKQRHRGKARHPKAY</sequence>
<dbReference type="EMBL" id="KK583216">
    <property type="protein sequence ID" value="KDO27641.1"/>
    <property type="molecule type" value="Genomic_DNA"/>
</dbReference>
<keyword evidence="2 5" id="KW-0812">Transmembrane</keyword>
<feature type="transmembrane region" description="Helical" evidence="5">
    <location>
        <begin position="249"/>
        <end position="273"/>
    </location>
</feature>
<dbReference type="GO" id="GO:0016020">
    <property type="term" value="C:membrane"/>
    <property type="evidence" value="ECO:0007669"/>
    <property type="project" value="UniProtKB-SubCell"/>
</dbReference>
<dbReference type="GeneID" id="24129229"/>
<feature type="transmembrane region" description="Helical" evidence="5">
    <location>
        <begin position="38"/>
        <end position="58"/>
    </location>
</feature>
<feature type="transmembrane region" description="Helical" evidence="5">
    <location>
        <begin position="279"/>
        <end position="298"/>
    </location>
</feature>
<keyword evidence="7" id="KW-1185">Reference proteome</keyword>
<comment type="subcellular location">
    <subcellularLocation>
        <location evidence="1">Membrane</location>
        <topology evidence="1">Multi-pass membrane protein</topology>
    </subcellularLocation>
</comment>
<evidence type="ECO:0000256" key="4">
    <source>
        <dbReference type="ARBA" id="ARBA00023136"/>
    </source>
</evidence>
<reference evidence="6 7" key="1">
    <citation type="journal article" date="2013" name="PLoS Genet.">
        <title>Distinctive expansion of potential virulence genes in the genome of the oomycete fish pathogen Saprolegnia parasitica.</title>
        <authorList>
            <person name="Jiang R.H."/>
            <person name="de Bruijn I."/>
            <person name="Haas B.J."/>
            <person name="Belmonte R."/>
            <person name="Lobach L."/>
            <person name="Christie J."/>
            <person name="van den Ackerveken G."/>
            <person name="Bottin A."/>
            <person name="Bulone V."/>
            <person name="Diaz-Moreno S.M."/>
            <person name="Dumas B."/>
            <person name="Fan L."/>
            <person name="Gaulin E."/>
            <person name="Govers F."/>
            <person name="Grenville-Briggs L.J."/>
            <person name="Horner N.R."/>
            <person name="Levin J.Z."/>
            <person name="Mammella M."/>
            <person name="Meijer H.J."/>
            <person name="Morris P."/>
            <person name="Nusbaum C."/>
            <person name="Oome S."/>
            <person name="Phillips A.J."/>
            <person name="van Rooyen D."/>
            <person name="Rzeszutek E."/>
            <person name="Saraiva M."/>
            <person name="Secombes C.J."/>
            <person name="Seidl M.F."/>
            <person name="Snel B."/>
            <person name="Stassen J.H."/>
            <person name="Sykes S."/>
            <person name="Tripathy S."/>
            <person name="van den Berg H."/>
            <person name="Vega-Arreguin J.C."/>
            <person name="Wawra S."/>
            <person name="Young S.K."/>
            <person name="Zeng Q."/>
            <person name="Dieguez-Uribeondo J."/>
            <person name="Russ C."/>
            <person name="Tyler B.M."/>
            <person name="van West P."/>
        </authorList>
    </citation>
    <scope>NUCLEOTIDE SEQUENCE [LARGE SCALE GENOMIC DNA]</scope>
    <source>
        <strain evidence="6 7">CBS 223.65</strain>
    </source>
</reference>